<dbReference type="FunFam" id="3.30.70.330:FF:000383">
    <property type="entry name" value="Sex lethal, isoform D"/>
    <property type="match status" value="1"/>
</dbReference>
<name>A0A9P6YTU9_9FUNG</name>
<evidence type="ECO:0000313" key="5">
    <source>
        <dbReference type="EMBL" id="KAG1564470.1"/>
    </source>
</evidence>
<protein>
    <recommendedName>
        <fullName evidence="4">RRM domain-containing protein</fullName>
    </recommendedName>
</protein>
<dbReference type="InterPro" id="IPR035979">
    <property type="entry name" value="RBD_domain_sf"/>
</dbReference>
<sequence>MLTASYAYPSPPTKRIEGKDDMITMVDYTNLYIKNLDINVTSNDLFVLFRDFGEIISARVMKDPATGLSKGYGFVSFKHMEDAQEALIQMNGVLVQSKHIAVNYHEHRKTIQQYQKMQLERNGQLIKNTSNNNMMMTTTTIPTPIPRNEPIIYSTPNTTSYIPSEQHKNFIPYHEPAWISNTSNNMYPMHIPTSTITTTTTTSNTLPITMDDSMATNNQRQKLREAIDRHLLDHQKKDLDDILYLLQSLKKRELSLCLFNASYLKQQIDEAYKIIHLFSDQKQQQNSIATTPSLDHRHLVDDDDDSSPNSSSVAAILSSLEGMTLNKKKRVFGDVFFPYVKATGIRRAPKVTIRLLDTVPLDELAFDIYDKKELTKKALQAYAEIYGESSNAFREHH</sequence>
<dbReference type="Gene3D" id="3.30.70.330">
    <property type="match status" value="1"/>
</dbReference>
<dbReference type="PANTHER" id="PTHR48027">
    <property type="entry name" value="HETEROGENEOUS NUCLEAR RIBONUCLEOPROTEIN 87F-RELATED"/>
    <property type="match status" value="1"/>
</dbReference>
<dbReference type="GO" id="GO:0010629">
    <property type="term" value="P:negative regulation of gene expression"/>
    <property type="evidence" value="ECO:0007669"/>
    <property type="project" value="UniProtKB-ARBA"/>
</dbReference>
<keyword evidence="2 3" id="KW-0694">RNA-binding</keyword>
<dbReference type="PROSITE" id="PS50102">
    <property type="entry name" value="RRM"/>
    <property type="match status" value="1"/>
</dbReference>
<evidence type="ECO:0000256" key="3">
    <source>
        <dbReference type="PROSITE-ProRule" id="PRU00176"/>
    </source>
</evidence>
<accession>A0A9P6YTU9</accession>
<evidence type="ECO:0000259" key="4">
    <source>
        <dbReference type="PROSITE" id="PS50102"/>
    </source>
</evidence>
<comment type="caution">
    <text evidence="5">The sequence shown here is derived from an EMBL/GenBank/DDBJ whole genome shotgun (WGS) entry which is preliminary data.</text>
</comment>
<reference evidence="5 6" key="1">
    <citation type="journal article" date="2020" name="Microb. Genom.">
        <title>Genetic diversity of clinical and environmental Mucorales isolates obtained from an investigation of mucormycosis cases among solid organ transplant recipients.</title>
        <authorList>
            <person name="Nguyen M.H."/>
            <person name="Kaul D."/>
            <person name="Muto C."/>
            <person name="Cheng S.J."/>
            <person name="Richter R.A."/>
            <person name="Bruno V.M."/>
            <person name="Liu G."/>
            <person name="Beyhan S."/>
            <person name="Sundermann A.J."/>
            <person name="Mounaud S."/>
            <person name="Pasculle A.W."/>
            <person name="Nierman W.C."/>
            <person name="Driscoll E."/>
            <person name="Cumbie R."/>
            <person name="Clancy C.J."/>
            <person name="Dupont C.L."/>
        </authorList>
    </citation>
    <scope>NUCLEOTIDE SEQUENCE [LARGE SCALE GENOMIC DNA]</scope>
    <source>
        <strain evidence="5 6">GL24</strain>
    </source>
</reference>
<organism evidence="5 6">
    <name type="scientific">Rhizopus delemar</name>
    <dbReference type="NCBI Taxonomy" id="936053"/>
    <lineage>
        <taxon>Eukaryota</taxon>
        <taxon>Fungi</taxon>
        <taxon>Fungi incertae sedis</taxon>
        <taxon>Mucoromycota</taxon>
        <taxon>Mucoromycotina</taxon>
        <taxon>Mucoromycetes</taxon>
        <taxon>Mucorales</taxon>
        <taxon>Mucorineae</taxon>
        <taxon>Rhizopodaceae</taxon>
        <taxon>Rhizopus</taxon>
    </lineage>
</organism>
<dbReference type="InterPro" id="IPR036053">
    <property type="entry name" value="PABP-dom"/>
</dbReference>
<dbReference type="SMART" id="SM00360">
    <property type="entry name" value="RRM"/>
    <property type="match status" value="1"/>
</dbReference>
<dbReference type="AlphaFoldDB" id="A0A9P6YTU9"/>
<dbReference type="InterPro" id="IPR012677">
    <property type="entry name" value="Nucleotide-bd_a/b_plait_sf"/>
</dbReference>
<evidence type="ECO:0000256" key="2">
    <source>
        <dbReference type="ARBA" id="ARBA00022884"/>
    </source>
</evidence>
<keyword evidence="1" id="KW-0677">Repeat</keyword>
<dbReference type="InterPro" id="IPR052462">
    <property type="entry name" value="SLIRP/GR-RBP-like"/>
</dbReference>
<dbReference type="Pfam" id="PF00076">
    <property type="entry name" value="RRM_1"/>
    <property type="match status" value="1"/>
</dbReference>
<evidence type="ECO:0000313" key="6">
    <source>
        <dbReference type="Proteomes" id="UP000740926"/>
    </source>
</evidence>
<dbReference type="GO" id="GO:0003729">
    <property type="term" value="F:mRNA binding"/>
    <property type="evidence" value="ECO:0007669"/>
    <property type="project" value="UniProtKB-ARBA"/>
</dbReference>
<feature type="domain" description="RRM" evidence="4">
    <location>
        <begin position="29"/>
        <end position="107"/>
    </location>
</feature>
<gene>
    <name evidence="5" type="ORF">G6F50_010997</name>
</gene>
<dbReference type="GO" id="GO:0009967">
    <property type="term" value="P:positive regulation of signal transduction"/>
    <property type="evidence" value="ECO:0007669"/>
    <property type="project" value="UniProtKB-ARBA"/>
</dbReference>
<keyword evidence="6" id="KW-1185">Reference proteome</keyword>
<evidence type="ECO:0000256" key="1">
    <source>
        <dbReference type="ARBA" id="ARBA00022737"/>
    </source>
</evidence>
<dbReference type="Proteomes" id="UP000740926">
    <property type="component" value="Unassembled WGS sequence"/>
</dbReference>
<dbReference type="GO" id="GO:0005737">
    <property type="term" value="C:cytoplasm"/>
    <property type="evidence" value="ECO:0007669"/>
    <property type="project" value="UniProtKB-ARBA"/>
</dbReference>
<dbReference type="InterPro" id="IPR000504">
    <property type="entry name" value="RRM_dom"/>
</dbReference>
<dbReference type="SUPFAM" id="SSF63570">
    <property type="entry name" value="PABC (PABP) domain"/>
    <property type="match status" value="1"/>
</dbReference>
<dbReference type="SUPFAM" id="SSF54928">
    <property type="entry name" value="RNA-binding domain, RBD"/>
    <property type="match status" value="1"/>
</dbReference>
<dbReference type="Gene3D" id="1.10.1900.10">
    <property type="entry name" value="c-terminal domain of poly(a) binding protein"/>
    <property type="match status" value="2"/>
</dbReference>
<dbReference type="EMBL" id="JAANIU010002614">
    <property type="protein sequence ID" value="KAG1564470.1"/>
    <property type="molecule type" value="Genomic_DNA"/>
</dbReference>
<proteinExistence type="predicted"/>